<sequence length="147" mass="17501">MKYKDFTIHICLFAAFAFQLVFMLSDLSEYGFLTYGYLTISDILIVVRFVVFLPLSVYEAYLSAKCKREADEDDGTSRHHHRRHKRGLMYKITHFGKPKHSSQHHRRAYIKDSDGNVMDEEYSKRTQFMDKEALLKKQEEMRKSRVH</sequence>
<protein>
    <submittedName>
        <fullName evidence="2">Uncharacterized protein</fullName>
    </submittedName>
</protein>
<reference evidence="2" key="1">
    <citation type="submission" date="2020-08" db="EMBL/GenBank/DDBJ databases">
        <title>Genome public.</title>
        <authorList>
            <person name="Liu C."/>
            <person name="Sun Q."/>
        </authorList>
    </citation>
    <scope>NUCLEOTIDE SEQUENCE</scope>
    <source>
        <strain evidence="2">NSJ-50</strain>
    </source>
</reference>
<keyword evidence="3" id="KW-1185">Reference proteome</keyword>
<evidence type="ECO:0000313" key="3">
    <source>
        <dbReference type="Proteomes" id="UP000647416"/>
    </source>
</evidence>
<dbReference type="Proteomes" id="UP000647416">
    <property type="component" value="Unassembled WGS sequence"/>
</dbReference>
<feature type="transmembrane region" description="Helical" evidence="1">
    <location>
        <begin position="37"/>
        <end position="58"/>
    </location>
</feature>
<accession>A0A926FE79</accession>
<dbReference type="EMBL" id="JACRTE010000007">
    <property type="protein sequence ID" value="MBC8596635.1"/>
    <property type="molecule type" value="Genomic_DNA"/>
</dbReference>
<organism evidence="2 3">
    <name type="scientific">Qingrenia yutianensis</name>
    <dbReference type="NCBI Taxonomy" id="2763676"/>
    <lineage>
        <taxon>Bacteria</taxon>
        <taxon>Bacillati</taxon>
        <taxon>Bacillota</taxon>
        <taxon>Clostridia</taxon>
        <taxon>Eubacteriales</taxon>
        <taxon>Oscillospiraceae</taxon>
        <taxon>Qingrenia</taxon>
    </lineage>
</organism>
<name>A0A926FE79_9FIRM</name>
<gene>
    <name evidence="2" type="ORF">H8706_07095</name>
</gene>
<evidence type="ECO:0000256" key="1">
    <source>
        <dbReference type="SAM" id="Phobius"/>
    </source>
</evidence>
<comment type="caution">
    <text evidence="2">The sequence shown here is derived from an EMBL/GenBank/DDBJ whole genome shotgun (WGS) entry which is preliminary data.</text>
</comment>
<keyword evidence="1" id="KW-0472">Membrane</keyword>
<keyword evidence="1" id="KW-0812">Transmembrane</keyword>
<evidence type="ECO:0000313" key="2">
    <source>
        <dbReference type="EMBL" id="MBC8596635.1"/>
    </source>
</evidence>
<feature type="transmembrane region" description="Helical" evidence="1">
    <location>
        <begin position="7"/>
        <end position="25"/>
    </location>
</feature>
<proteinExistence type="predicted"/>
<dbReference type="AlphaFoldDB" id="A0A926FE79"/>
<keyword evidence="1" id="KW-1133">Transmembrane helix</keyword>